<evidence type="ECO:0000259" key="5">
    <source>
        <dbReference type="Pfam" id="PF13407"/>
    </source>
</evidence>
<dbReference type="InterPro" id="IPR050555">
    <property type="entry name" value="Bact_Solute-Bind_Prot2"/>
</dbReference>
<dbReference type="CDD" id="cd19991">
    <property type="entry name" value="PBP1_ABC_xylose_binding"/>
    <property type="match status" value="1"/>
</dbReference>
<proteinExistence type="predicted"/>
<organism evidence="6 7">
    <name type="scientific">Cohnella cholangitidis</name>
    <dbReference type="NCBI Taxonomy" id="2598458"/>
    <lineage>
        <taxon>Bacteria</taxon>
        <taxon>Bacillati</taxon>
        <taxon>Bacillota</taxon>
        <taxon>Bacilli</taxon>
        <taxon>Bacillales</taxon>
        <taxon>Paenibacillaceae</taxon>
        <taxon>Cohnella</taxon>
    </lineage>
</organism>
<dbReference type="NCBIfam" id="TIGR02634">
    <property type="entry name" value="xylF"/>
    <property type="match status" value="1"/>
</dbReference>
<dbReference type="PANTHER" id="PTHR30036">
    <property type="entry name" value="D-XYLOSE-BINDING PERIPLASMIC PROTEIN"/>
    <property type="match status" value="1"/>
</dbReference>
<keyword evidence="7" id="KW-1185">Reference proteome</keyword>
<dbReference type="InterPro" id="IPR028082">
    <property type="entry name" value="Peripla_BP_I"/>
</dbReference>
<dbReference type="Gene3D" id="3.40.50.2300">
    <property type="match status" value="2"/>
</dbReference>
<keyword evidence="2 4" id="KW-0732">Signal</keyword>
<dbReference type="GO" id="GO:0030288">
    <property type="term" value="C:outer membrane-bounded periplasmic space"/>
    <property type="evidence" value="ECO:0007669"/>
    <property type="project" value="TreeGrafter"/>
</dbReference>
<dbReference type="PROSITE" id="PS51257">
    <property type="entry name" value="PROKAR_LIPOPROTEIN"/>
    <property type="match status" value="1"/>
</dbReference>
<feature type="domain" description="Periplasmic binding protein" evidence="5">
    <location>
        <begin position="67"/>
        <end position="324"/>
    </location>
</feature>
<sequence>MMTVFRNSRLVIIALALAGIVTGCTGDGTSKPASAPATIGSATRNAEPDRYTPEGQSVDGRDGKIKVGFSMDSFQEERWLKDRDLFKKAAEALGAEVIVESANGDDAKQILQAESMINKGIDILVLIPHNAESVATIVKKAHSAGIKVIAYDRLVKNADIDFYVSFDNEKVGELQANAITRLVPKGKYVYIGGADTDNNAHLFKKGVFNVLQPLIDKGDITIVYDQWSKNWLPAKAIANMKEALAANGDKIDAVISANDATAGGVIQVLESHGLAGKLPVAGQDADLAGVQRIVSGTQTMTVYKPIKLLAEKAAELAVKLAKTEKVDADRKVNNGKIEVPSVLLPPVAVDISNIDATIIADGFHSREDVYKFAKR</sequence>
<evidence type="ECO:0000256" key="2">
    <source>
        <dbReference type="ARBA" id="ARBA00022729"/>
    </source>
</evidence>
<accession>A0A7G5BVY4</accession>
<evidence type="ECO:0000256" key="1">
    <source>
        <dbReference type="ARBA" id="ARBA00004196"/>
    </source>
</evidence>
<dbReference type="Proteomes" id="UP000515679">
    <property type="component" value="Chromosome"/>
</dbReference>
<name>A0A7G5BVY4_9BACL</name>
<dbReference type="AlphaFoldDB" id="A0A7G5BVY4"/>
<reference evidence="6 7" key="1">
    <citation type="submission" date="2019-07" db="EMBL/GenBank/DDBJ databases">
        <authorList>
            <person name="Kim J.K."/>
            <person name="Cheong H.-M."/>
            <person name="Choi Y."/>
            <person name="Hwang K.J."/>
            <person name="Lee S."/>
            <person name="Choi C."/>
        </authorList>
    </citation>
    <scope>NUCLEOTIDE SEQUENCE [LARGE SCALE GENOMIC DNA]</scope>
    <source>
        <strain evidence="6 7">KS 22</strain>
    </source>
</reference>
<dbReference type="InterPro" id="IPR013456">
    <property type="entry name" value="XylF"/>
</dbReference>
<dbReference type="EMBL" id="CP041969">
    <property type="protein sequence ID" value="QMV41118.1"/>
    <property type="molecule type" value="Genomic_DNA"/>
</dbReference>
<dbReference type="GO" id="GO:0015753">
    <property type="term" value="P:D-xylose transmembrane transport"/>
    <property type="evidence" value="ECO:0007669"/>
    <property type="project" value="InterPro"/>
</dbReference>
<evidence type="ECO:0000313" key="6">
    <source>
        <dbReference type="EMBL" id="QMV41118.1"/>
    </source>
</evidence>
<comment type="subcellular location">
    <subcellularLocation>
        <location evidence="1">Cell envelope</location>
    </subcellularLocation>
</comment>
<evidence type="ECO:0000256" key="3">
    <source>
        <dbReference type="SAM" id="MobiDB-lite"/>
    </source>
</evidence>
<evidence type="ECO:0000256" key="4">
    <source>
        <dbReference type="SAM" id="SignalP"/>
    </source>
</evidence>
<gene>
    <name evidence="6" type="primary">xylF</name>
    <name evidence="6" type="ORF">FPL14_07860</name>
</gene>
<dbReference type="PANTHER" id="PTHR30036:SF1">
    <property type="entry name" value="D-XYLOSE-BINDING PERIPLASMIC PROTEIN"/>
    <property type="match status" value="1"/>
</dbReference>
<feature type="signal peptide" evidence="4">
    <location>
        <begin position="1"/>
        <end position="23"/>
    </location>
</feature>
<dbReference type="Pfam" id="PF13407">
    <property type="entry name" value="Peripla_BP_4"/>
    <property type="match status" value="1"/>
</dbReference>
<dbReference type="InterPro" id="IPR025997">
    <property type="entry name" value="SBP_2_dom"/>
</dbReference>
<dbReference type="SUPFAM" id="SSF53822">
    <property type="entry name" value="Periplasmic binding protein-like I"/>
    <property type="match status" value="1"/>
</dbReference>
<protein>
    <submittedName>
        <fullName evidence="6">D-xylose ABC transporter substrate-binding protein</fullName>
    </submittedName>
</protein>
<dbReference type="RefSeq" id="WP_182302478.1">
    <property type="nucleotide sequence ID" value="NZ_CP041969.1"/>
</dbReference>
<dbReference type="GO" id="GO:0048029">
    <property type="term" value="F:monosaccharide binding"/>
    <property type="evidence" value="ECO:0007669"/>
    <property type="project" value="InterPro"/>
</dbReference>
<dbReference type="KEGG" id="cchl:FPL14_07860"/>
<evidence type="ECO:0000313" key="7">
    <source>
        <dbReference type="Proteomes" id="UP000515679"/>
    </source>
</evidence>
<feature type="chain" id="PRO_5038667291" evidence="4">
    <location>
        <begin position="24"/>
        <end position="375"/>
    </location>
</feature>
<feature type="region of interest" description="Disordered" evidence="3">
    <location>
        <begin position="27"/>
        <end position="60"/>
    </location>
</feature>